<comment type="caution">
    <text evidence="6">The sequence shown here is derived from an EMBL/GenBank/DDBJ whole genome shotgun (WGS) entry which is preliminary data.</text>
</comment>
<evidence type="ECO:0000259" key="5">
    <source>
        <dbReference type="Pfam" id="PF14432"/>
    </source>
</evidence>
<name>A0AAN9KJZ3_CLITE</name>
<feature type="compositionally biased region" description="Polar residues" evidence="4">
    <location>
        <begin position="14"/>
        <end position="26"/>
    </location>
</feature>
<feature type="repeat" description="PPR" evidence="3">
    <location>
        <begin position="359"/>
        <end position="393"/>
    </location>
</feature>
<dbReference type="InterPro" id="IPR002885">
    <property type="entry name" value="PPR_rpt"/>
</dbReference>
<dbReference type="InterPro" id="IPR046848">
    <property type="entry name" value="E_motif"/>
</dbReference>
<dbReference type="Pfam" id="PF14432">
    <property type="entry name" value="DYW_deaminase"/>
    <property type="match status" value="1"/>
</dbReference>
<feature type="repeat" description="PPR" evidence="3">
    <location>
        <begin position="560"/>
        <end position="594"/>
    </location>
</feature>
<keyword evidence="7" id="KW-1185">Reference proteome</keyword>
<dbReference type="FunFam" id="1.25.40.10:FF:000436">
    <property type="entry name" value="Pentatricopeptide repeat-containing protein At5g39350 family"/>
    <property type="match status" value="1"/>
</dbReference>
<dbReference type="PROSITE" id="PS51375">
    <property type="entry name" value="PPR"/>
    <property type="match status" value="6"/>
</dbReference>
<feature type="repeat" description="PPR" evidence="3">
    <location>
        <begin position="157"/>
        <end position="191"/>
    </location>
</feature>
<dbReference type="GO" id="GO:0008270">
    <property type="term" value="F:zinc ion binding"/>
    <property type="evidence" value="ECO:0007669"/>
    <property type="project" value="InterPro"/>
</dbReference>
<dbReference type="Pfam" id="PF20431">
    <property type="entry name" value="E_motif"/>
    <property type="match status" value="1"/>
</dbReference>
<protein>
    <recommendedName>
        <fullName evidence="5">DYW domain-containing protein</fullName>
    </recommendedName>
</protein>
<dbReference type="EMBL" id="JAYKXN010000001">
    <property type="protein sequence ID" value="KAK7318822.1"/>
    <property type="molecule type" value="Genomic_DNA"/>
</dbReference>
<dbReference type="GO" id="GO:0009451">
    <property type="term" value="P:RNA modification"/>
    <property type="evidence" value="ECO:0007669"/>
    <property type="project" value="InterPro"/>
</dbReference>
<dbReference type="Proteomes" id="UP001359559">
    <property type="component" value="Unassembled WGS sequence"/>
</dbReference>
<feature type="repeat" description="PPR" evidence="3">
    <location>
        <begin position="192"/>
        <end position="226"/>
    </location>
</feature>
<dbReference type="PANTHER" id="PTHR47926:SF362">
    <property type="entry name" value="DYW DOMAIN-CONTAINING PROTEIN"/>
    <property type="match status" value="1"/>
</dbReference>
<dbReference type="Pfam" id="PF01535">
    <property type="entry name" value="PPR"/>
    <property type="match status" value="7"/>
</dbReference>
<dbReference type="FunFam" id="1.25.40.10:FF:000090">
    <property type="entry name" value="Pentatricopeptide repeat-containing protein, chloroplastic"/>
    <property type="match status" value="1"/>
</dbReference>
<feature type="domain" description="DYW" evidence="5">
    <location>
        <begin position="775"/>
        <end position="867"/>
    </location>
</feature>
<dbReference type="InterPro" id="IPR046960">
    <property type="entry name" value="PPR_At4g14850-like_plant"/>
</dbReference>
<evidence type="ECO:0000256" key="1">
    <source>
        <dbReference type="ARBA" id="ARBA00006643"/>
    </source>
</evidence>
<dbReference type="FunFam" id="1.25.40.10:FF:000073">
    <property type="entry name" value="Pentatricopeptide repeat-containing protein chloroplastic"/>
    <property type="match status" value="1"/>
</dbReference>
<proteinExistence type="inferred from homology"/>
<evidence type="ECO:0000313" key="6">
    <source>
        <dbReference type="EMBL" id="KAK7318822.1"/>
    </source>
</evidence>
<dbReference type="PANTHER" id="PTHR47926">
    <property type="entry name" value="PENTATRICOPEPTIDE REPEAT-CONTAINING PROTEIN"/>
    <property type="match status" value="1"/>
</dbReference>
<reference evidence="6 7" key="1">
    <citation type="submission" date="2024-01" db="EMBL/GenBank/DDBJ databases">
        <title>The genomes of 5 underutilized Papilionoideae crops provide insights into root nodulation and disease resistance.</title>
        <authorList>
            <person name="Yuan L."/>
        </authorList>
    </citation>
    <scope>NUCLEOTIDE SEQUENCE [LARGE SCALE GENOMIC DNA]</scope>
    <source>
        <strain evidence="6">LY-2023</strain>
        <tissue evidence="6">Leaf</tissue>
    </source>
</reference>
<evidence type="ECO:0000256" key="2">
    <source>
        <dbReference type="ARBA" id="ARBA00022737"/>
    </source>
</evidence>
<dbReference type="FunFam" id="1.25.40.10:FF:000285">
    <property type="entry name" value="Pentatricopeptide repeat-containing protein, chloroplastic"/>
    <property type="match status" value="1"/>
</dbReference>
<dbReference type="Pfam" id="PF13041">
    <property type="entry name" value="PPR_2"/>
    <property type="match status" value="3"/>
</dbReference>
<dbReference type="AlphaFoldDB" id="A0AAN9KJZ3"/>
<organism evidence="6 7">
    <name type="scientific">Clitoria ternatea</name>
    <name type="common">Butterfly pea</name>
    <dbReference type="NCBI Taxonomy" id="43366"/>
    <lineage>
        <taxon>Eukaryota</taxon>
        <taxon>Viridiplantae</taxon>
        <taxon>Streptophyta</taxon>
        <taxon>Embryophyta</taxon>
        <taxon>Tracheophyta</taxon>
        <taxon>Spermatophyta</taxon>
        <taxon>Magnoliopsida</taxon>
        <taxon>eudicotyledons</taxon>
        <taxon>Gunneridae</taxon>
        <taxon>Pentapetalae</taxon>
        <taxon>rosids</taxon>
        <taxon>fabids</taxon>
        <taxon>Fabales</taxon>
        <taxon>Fabaceae</taxon>
        <taxon>Papilionoideae</taxon>
        <taxon>50 kb inversion clade</taxon>
        <taxon>NPAAA clade</taxon>
        <taxon>indigoferoid/millettioid clade</taxon>
        <taxon>Phaseoleae</taxon>
        <taxon>Clitoria</taxon>
    </lineage>
</organism>
<accession>A0AAN9KJZ3</accession>
<evidence type="ECO:0000256" key="3">
    <source>
        <dbReference type="PROSITE-ProRule" id="PRU00708"/>
    </source>
</evidence>
<dbReference type="NCBIfam" id="TIGR00756">
    <property type="entry name" value="PPR"/>
    <property type="match status" value="6"/>
</dbReference>
<feature type="compositionally biased region" description="Low complexity" evidence="4">
    <location>
        <begin position="1"/>
        <end position="13"/>
    </location>
</feature>
<dbReference type="GO" id="GO:0003729">
    <property type="term" value="F:mRNA binding"/>
    <property type="evidence" value="ECO:0007669"/>
    <property type="project" value="UniProtKB-ARBA"/>
</dbReference>
<feature type="region of interest" description="Disordered" evidence="4">
    <location>
        <begin position="1"/>
        <end position="26"/>
    </location>
</feature>
<dbReference type="InterPro" id="IPR032867">
    <property type="entry name" value="DYW_dom"/>
</dbReference>
<comment type="similarity">
    <text evidence="1">Belongs to the PPR family. PCMP-H subfamily.</text>
</comment>
<dbReference type="Gene3D" id="1.25.40.10">
    <property type="entry name" value="Tetratricopeptide repeat domain"/>
    <property type="match status" value="6"/>
</dbReference>
<evidence type="ECO:0000313" key="7">
    <source>
        <dbReference type="Proteomes" id="UP001359559"/>
    </source>
</evidence>
<feature type="repeat" description="PPR" evidence="3">
    <location>
        <begin position="258"/>
        <end position="292"/>
    </location>
</feature>
<sequence length="867" mass="97387">MSKSIAKSSTCSSPYHTHPNNKNNAKSPHRFIFFRQSWTTQVSRIVGVSASLSKTTHAAADYNNASIRKFCEMGNLRNAMELLEMSQTEVQCNTLCSLVQLCADRRSLEDGKRVHSIITSNGFQIDEVLGAKLVYMYVNCGDLVRGSRIFEGIHNDKVFLWNLLMTKYSQIGNFMESVSLYEKMQKLGIKGNSFTFTCILKCFAVLGKVRESEKVHTDIMKLGFGSYTDVISALIAAYFKFGQVESALDLFDELPDRSVITWNSMINGCVMNGFSRNGLEFFIQMLNLGVGVDSFTLTPVVVACANIGNLSLGRATHGYAVKTGLSGGLFFDNTLLDMYSKCGNLNSATQVFEKMGETNIVSWTSIMTAYVRGGLYEEAITLFDEMQSKGYSPDTYVMTSVINACAYSDSLDKGRDVHNYIKKNNMELDLPVSNALMNMYAKCGSMEEASSVFSQIPVKDIVSWNTIIGGYSQNLLPSEALKLFVDMQKQFKPNDITMVCILPACAGLAALEKGREIHGYIIRAGHFSDKYVACALVDMYVKCGLLVLAQLLFDMTPEKDLILWTCMVAGYGMHGFGKEAVSMFEKMRNAGVEPRESSFTCILYACSHSGLVEEGWEFFNSMRNEFYIEPKLEHYGCMVDLLARTGNLSDAYSFIESMPIEPNARLWGSLLSGCRIHHDVELAEKVAEHIFELEPESTRYYVLLSNIYAEAEKLGELKKLQRRIRKWGVQKDQGCSWIEVEGKFNIFIAGATSHPQAKRIDSLLRKLNMKRKSEGYDSKMKYALINTDDMKQEALLCGHSEQLAMAFGILNLRPGRIVRVTKNLRICGDCHEMGKFISKITEREIVLRDSIRFHHFKDGSCSCRGFW</sequence>
<feature type="repeat" description="PPR" evidence="3">
    <location>
        <begin position="460"/>
        <end position="490"/>
    </location>
</feature>
<dbReference type="InterPro" id="IPR011990">
    <property type="entry name" value="TPR-like_helical_dom_sf"/>
</dbReference>
<keyword evidence="2" id="KW-0677">Repeat</keyword>
<gene>
    <name evidence="6" type="ORF">RJT34_03529</name>
</gene>
<evidence type="ECO:0000256" key="4">
    <source>
        <dbReference type="SAM" id="MobiDB-lite"/>
    </source>
</evidence>